<keyword evidence="3" id="KW-0548">Nucleotidyltransferase</keyword>
<reference evidence="3" key="1">
    <citation type="journal article" date="2022" name="Int. J. Mol. Sci.">
        <title>Draft Genome of Tanacetum Coccineum: Genomic Comparison of Closely Related Tanacetum-Family Plants.</title>
        <authorList>
            <person name="Yamashiro T."/>
            <person name="Shiraishi A."/>
            <person name="Nakayama K."/>
            <person name="Satake H."/>
        </authorList>
    </citation>
    <scope>NUCLEOTIDE SEQUENCE</scope>
</reference>
<accession>A0ABQ4WWA7</accession>
<keyword evidence="3" id="KW-0808">Transferase</keyword>
<feature type="region of interest" description="Disordered" evidence="1">
    <location>
        <begin position="312"/>
        <end position="360"/>
    </location>
</feature>
<evidence type="ECO:0000313" key="3">
    <source>
        <dbReference type="EMBL" id="GJS57194.1"/>
    </source>
</evidence>
<name>A0ABQ4WWA7_9ASTR</name>
<keyword evidence="3" id="KW-0695">RNA-directed DNA polymerase</keyword>
<evidence type="ECO:0000259" key="2">
    <source>
        <dbReference type="Pfam" id="PF07727"/>
    </source>
</evidence>
<evidence type="ECO:0000313" key="4">
    <source>
        <dbReference type="Proteomes" id="UP001151760"/>
    </source>
</evidence>
<evidence type="ECO:0000256" key="1">
    <source>
        <dbReference type="SAM" id="MobiDB-lite"/>
    </source>
</evidence>
<sequence length="555" mass="64416">MPVQTRRQLATDPEMCMFALIVNIVEPKNIKDAMADSPWIEAMQENKKDEDQTVIRNKARLVAKGYAQEEGIDFEEAFAPVAHLEAEVYVAQPEGFVDLDHLEKVYLLRKALYGLKQASRAWYDELSNFLDVTIRAFTKRILDLKLQYFQTLIMLDALLLDKRILVGNNSSLGDKLVSWSQRGETKLHCNVFAEADHKVVRLGINPMIQPEPEDLPKDNPKLEIAVLRVPLYPFNYLTRRLTMEEILSKFIDEGKREHEEMEIFIKEFRTTNEFLLKERSNLLSELKIKVSGLSKVMSNVLIPKNKVNGVTTMGGKMTSEATSSKEINETRTNENEPPRFEKDVQEKPHDDVMKNKSSSIRERATQPLNLKQLDINTSYIESLVQMPKYAKYLKSILMNKSRLEEACTETMNERCSADLLNKLPLKEKDHRSFTIPCQVLEKHKEAEDLAIDHLSRLENPHMEVLTERKIADKFSNEHLMVLKFKFNNDESWTRRGLYFYSGLGNETLAVWFLRRVSEDKRVMELLEYMDVYNNDASESLKPSWGNVYFGYHVNF</sequence>
<dbReference type="InterPro" id="IPR013103">
    <property type="entry name" value="RVT_2"/>
</dbReference>
<protein>
    <submittedName>
        <fullName evidence="3">Reverse transcriptase domain-containing protein</fullName>
    </submittedName>
</protein>
<gene>
    <name evidence="3" type="ORF">Tco_0651978</name>
</gene>
<reference evidence="3" key="2">
    <citation type="submission" date="2022-01" db="EMBL/GenBank/DDBJ databases">
        <authorList>
            <person name="Yamashiro T."/>
            <person name="Shiraishi A."/>
            <person name="Satake H."/>
            <person name="Nakayama K."/>
        </authorList>
    </citation>
    <scope>NUCLEOTIDE SEQUENCE</scope>
</reference>
<dbReference type="EMBL" id="BQNB010008988">
    <property type="protein sequence ID" value="GJS57194.1"/>
    <property type="molecule type" value="Genomic_DNA"/>
</dbReference>
<dbReference type="GO" id="GO:0003964">
    <property type="term" value="F:RNA-directed DNA polymerase activity"/>
    <property type="evidence" value="ECO:0007669"/>
    <property type="project" value="UniProtKB-KW"/>
</dbReference>
<dbReference type="Proteomes" id="UP001151760">
    <property type="component" value="Unassembled WGS sequence"/>
</dbReference>
<feature type="compositionally biased region" description="Basic and acidic residues" evidence="1">
    <location>
        <begin position="326"/>
        <end position="360"/>
    </location>
</feature>
<proteinExistence type="predicted"/>
<keyword evidence="4" id="KW-1185">Reference proteome</keyword>
<feature type="domain" description="Reverse transcriptase Ty1/copia-type" evidence="2">
    <location>
        <begin position="82"/>
        <end position="171"/>
    </location>
</feature>
<comment type="caution">
    <text evidence="3">The sequence shown here is derived from an EMBL/GenBank/DDBJ whole genome shotgun (WGS) entry which is preliminary data.</text>
</comment>
<organism evidence="3 4">
    <name type="scientific">Tanacetum coccineum</name>
    <dbReference type="NCBI Taxonomy" id="301880"/>
    <lineage>
        <taxon>Eukaryota</taxon>
        <taxon>Viridiplantae</taxon>
        <taxon>Streptophyta</taxon>
        <taxon>Embryophyta</taxon>
        <taxon>Tracheophyta</taxon>
        <taxon>Spermatophyta</taxon>
        <taxon>Magnoliopsida</taxon>
        <taxon>eudicotyledons</taxon>
        <taxon>Gunneridae</taxon>
        <taxon>Pentapetalae</taxon>
        <taxon>asterids</taxon>
        <taxon>campanulids</taxon>
        <taxon>Asterales</taxon>
        <taxon>Asteraceae</taxon>
        <taxon>Asteroideae</taxon>
        <taxon>Anthemideae</taxon>
        <taxon>Anthemidinae</taxon>
        <taxon>Tanacetum</taxon>
    </lineage>
</organism>
<dbReference type="Pfam" id="PF07727">
    <property type="entry name" value="RVT_2"/>
    <property type="match status" value="1"/>
</dbReference>